<gene>
    <name evidence="2" type="ORF">B2G88_15545</name>
</gene>
<sequence length="506" mass="55076">MTRLRLFAVVFLVVLAGCSVPGALDEFDDDREAGHIGTYAYDDVFEFDGSEGLTESELEAVKYRAMTRIEVIRGLQFDHDVDLEVIDRSEYRTQRGESPPASAFENELWRGMFVVDGETDVNQARDTLYGGAVQGYYTNNRIVIITDDTDEIRVNRDTLVHELVHALQDQRFGLERTGETLDAQRAETGLIEGEANYLPHLYAERCDDDWQCLPEIGAPADAELEADDEVDPDESGDDADASADAGDLESQPFNVGLFLSIYAPYSEGPAFVEALHDRESDWGGVDRAYDDRPASTSQVIHPERYPDDEPVTVTIPDRSSDEWEPATIGDGMAQTETVGEATIFGALWTNGAIDRPLTEGATTLSPYNYSAPETDGWAGDTFQVYHDTADENRTGHVWELAWESAADADEFAGAYRTVLETNDAERVDDATGETYRIADGDAFAGAYRLAVSDDTVTIIGAPTVDDLESIHASDSVATAALAGDHSHPSAAPATAATSMASSMADG</sequence>
<evidence type="ECO:0000313" key="3">
    <source>
        <dbReference type="Proteomes" id="UP000196084"/>
    </source>
</evidence>
<feature type="compositionally biased region" description="Low complexity" evidence="1">
    <location>
        <begin position="488"/>
        <end position="506"/>
    </location>
</feature>
<dbReference type="NCBIfam" id="NF038145">
    <property type="entry name" value="Hvo_1808_fam"/>
    <property type="match status" value="1"/>
</dbReference>
<protein>
    <recommendedName>
        <fullName evidence="4">DUF4157 domain-containing protein</fullName>
    </recommendedName>
</protein>
<accession>A0A202E6D3</accession>
<feature type="region of interest" description="Disordered" evidence="1">
    <location>
        <begin position="484"/>
        <end position="506"/>
    </location>
</feature>
<evidence type="ECO:0008006" key="4">
    <source>
        <dbReference type="Google" id="ProtNLM"/>
    </source>
</evidence>
<dbReference type="Proteomes" id="UP000196084">
    <property type="component" value="Unassembled WGS sequence"/>
</dbReference>
<evidence type="ECO:0000313" key="2">
    <source>
        <dbReference type="EMBL" id="OVE83832.1"/>
    </source>
</evidence>
<dbReference type="EMBL" id="MWPH01000003">
    <property type="protein sequence ID" value="OVE83832.1"/>
    <property type="molecule type" value="Genomic_DNA"/>
</dbReference>
<dbReference type="RefSeq" id="WP_087715268.1">
    <property type="nucleotide sequence ID" value="NZ_MWPH01000003.1"/>
</dbReference>
<keyword evidence="3" id="KW-1185">Reference proteome</keyword>
<dbReference type="InterPro" id="IPR047792">
    <property type="entry name" value="Hvo_1808-like"/>
</dbReference>
<proteinExistence type="predicted"/>
<evidence type="ECO:0000256" key="1">
    <source>
        <dbReference type="SAM" id="MobiDB-lite"/>
    </source>
</evidence>
<feature type="compositionally biased region" description="Acidic residues" evidence="1">
    <location>
        <begin position="225"/>
        <end position="241"/>
    </location>
</feature>
<organism evidence="2 3">
    <name type="scientific">Natronolimnobius baerhuensis</name>
    <dbReference type="NCBI Taxonomy" id="253108"/>
    <lineage>
        <taxon>Archaea</taxon>
        <taxon>Methanobacteriati</taxon>
        <taxon>Methanobacteriota</taxon>
        <taxon>Stenosarchaea group</taxon>
        <taxon>Halobacteria</taxon>
        <taxon>Halobacteriales</taxon>
        <taxon>Natrialbaceae</taxon>
        <taxon>Natronolimnobius</taxon>
    </lineage>
</organism>
<dbReference type="PROSITE" id="PS51257">
    <property type="entry name" value="PROKAR_LIPOPROTEIN"/>
    <property type="match status" value="1"/>
</dbReference>
<reference evidence="2 3" key="1">
    <citation type="submission" date="2017-02" db="EMBL/GenBank/DDBJ databases">
        <title>Natronthermophilus aegyptiacus gen. nov.,sp. nov., an aerobic, extremely halophilic alkalithermophilic archaeon isolated from the athalassohaline Wadi An Natrun, Egypt.</title>
        <authorList>
            <person name="Zhao B."/>
        </authorList>
    </citation>
    <scope>NUCLEOTIDE SEQUENCE [LARGE SCALE GENOMIC DNA]</scope>
    <source>
        <strain evidence="2 3">CGMCC 1.3597</strain>
    </source>
</reference>
<name>A0A202E6D3_9EURY</name>
<dbReference type="AlphaFoldDB" id="A0A202E6D3"/>
<feature type="region of interest" description="Disordered" evidence="1">
    <location>
        <begin position="303"/>
        <end position="323"/>
    </location>
</feature>
<dbReference type="OrthoDB" id="85977at2157"/>
<comment type="caution">
    <text evidence="2">The sequence shown here is derived from an EMBL/GenBank/DDBJ whole genome shotgun (WGS) entry which is preliminary data.</text>
</comment>
<feature type="region of interest" description="Disordered" evidence="1">
    <location>
        <begin position="225"/>
        <end position="248"/>
    </location>
</feature>